<organism evidence="2 3">
    <name type="scientific">Puccinia striiformis f. sp. tritici PST-78</name>
    <dbReference type="NCBI Taxonomy" id="1165861"/>
    <lineage>
        <taxon>Eukaryota</taxon>
        <taxon>Fungi</taxon>
        <taxon>Dikarya</taxon>
        <taxon>Basidiomycota</taxon>
        <taxon>Pucciniomycotina</taxon>
        <taxon>Pucciniomycetes</taxon>
        <taxon>Pucciniales</taxon>
        <taxon>Pucciniaceae</taxon>
        <taxon>Puccinia</taxon>
    </lineage>
</organism>
<keyword evidence="3" id="KW-1185">Reference proteome</keyword>
<dbReference type="EMBL" id="AJIL01000102">
    <property type="protein sequence ID" value="KNE95133.1"/>
    <property type="molecule type" value="Genomic_DNA"/>
</dbReference>
<reference evidence="3" key="1">
    <citation type="submission" date="2014-03" db="EMBL/GenBank/DDBJ databases">
        <title>The Genome Sequence of Puccinia striiformis f. sp. tritici PST-78.</title>
        <authorList>
            <consortium name="The Broad Institute Genome Sequencing Platform"/>
            <person name="Cuomo C."/>
            <person name="Hulbert S."/>
            <person name="Chen X."/>
            <person name="Walker B."/>
            <person name="Young S.K."/>
            <person name="Zeng Q."/>
            <person name="Gargeya S."/>
            <person name="Fitzgerald M."/>
            <person name="Haas B."/>
            <person name="Abouelleil A."/>
            <person name="Alvarado L."/>
            <person name="Arachchi H.M."/>
            <person name="Berlin A.M."/>
            <person name="Chapman S.B."/>
            <person name="Goldberg J."/>
            <person name="Griggs A."/>
            <person name="Gujja S."/>
            <person name="Hansen M."/>
            <person name="Howarth C."/>
            <person name="Imamovic A."/>
            <person name="Larimer J."/>
            <person name="McCowan C."/>
            <person name="Montmayeur A."/>
            <person name="Murphy C."/>
            <person name="Neiman D."/>
            <person name="Pearson M."/>
            <person name="Priest M."/>
            <person name="Roberts A."/>
            <person name="Saif S."/>
            <person name="Shea T."/>
            <person name="Sisk P."/>
            <person name="Sykes S."/>
            <person name="Wortman J."/>
            <person name="Nusbaum C."/>
            <person name="Birren B."/>
        </authorList>
    </citation>
    <scope>NUCLEOTIDE SEQUENCE [LARGE SCALE GENOMIC DNA]</scope>
    <source>
        <strain evidence="3">race PST-78</strain>
    </source>
</reference>
<evidence type="ECO:0000313" key="3">
    <source>
        <dbReference type="Proteomes" id="UP000054564"/>
    </source>
</evidence>
<dbReference type="AlphaFoldDB" id="A0A0L0V786"/>
<accession>A0A0L0V786</accession>
<gene>
    <name evidence="2" type="ORF">PSTG_11500</name>
</gene>
<evidence type="ECO:0000313" key="2">
    <source>
        <dbReference type="EMBL" id="KNE95133.1"/>
    </source>
</evidence>
<comment type="caution">
    <text evidence="2">The sequence shown here is derived from an EMBL/GenBank/DDBJ whole genome shotgun (WGS) entry which is preliminary data.</text>
</comment>
<evidence type="ECO:0000256" key="1">
    <source>
        <dbReference type="SAM" id="MobiDB-lite"/>
    </source>
</evidence>
<proteinExistence type="predicted"/>
<sequence>MIVPSIISTPIDTSRVPMTEIEEAAGAGRMSDGEEFSEVQGLRNRGGSKEKRSEDEGLLTKITKEPAGVQES</sequence>
<name>A0A0L0V786_9BASI</name>
<protein>
    <submittedName>
        <fullName evidence="2">Uncharacterized protein</fullName>
    </submittedName>
</protein>
<dbReference type="Proteomes" id="UP000054564">
    <property type="component" value="Unassembled WGS sequence"/>
</dbReference>
<feature type="region of interest" description="Disordered" evidence="1">
    <location>
        <begin position="24"/>
        <end position="72"/>
    </location>
</feature>